<dbReference type="Gene3D" id="1.20.120.450">
    <property type="entry name" value="dinb family like domain"/>
    <property type="match status" value="1"/>
</dbReference>
<dbReference type="AlphaFoldDB" id="A0A9J7BJ97"/>
<sequence length="160" mass="18307">MPETAVLRKQLIENLNGSNAHADFAQSIRDFPAELRGKRPKGSPHSPWEVLEHMRIAQWDILEFSRNGKHESPKWPEGYWPPKPEPPDEKAWDRSVHQYCQDNDALCKLIQDESNDLFAKIPHGDGQTLMREALLAADHNAYHLGQLVLLRRILGGWSGE</sequence>
<gene>
    <name evidence="3" type="ORF">MOP44_20745</name>
</gene>
<keyword evidence="4" id="KW-1185">Reference proteome</keyword>
<proteinExistence type="predicted"/>
<name>A0A9J7BJ97_9BACT</name>
<dbReference type="Proteomes" id="UP001059380">
    <property type="component" value="Chromosome"/>
</dbReference>
<dbReference type="InterPro" id="IPR034660">
    <property type="entry name" value="DinB/YfiT-like"/>
</dbReference>
<evidence type="ECO:0000256" key="1">
    <source>
        <dbReference type="SAM" id="MobiDB-lite"/>
    </source>
</evidence>
<accession>A0A9J7BJ97</accession>
<dbReference type="EMBL" id="CP093313">
    <property type="protein sequence ID" value="UWZ82988.1"/>
    <property type="molecule type" value="Genomic_DNA"/>
</dbReference>
<dbReference type="SUPFAM" id="SSF109854">
    <property type="entry name" value="DinB/YfiT-like putative metalloenzymes"/>
    <property type="match status" value="1"/>
</dbReference>
<organism evidence="3 4">
    <name type="scientific">Occallatibacter riparius</name>
    <dbReference type="NCBI Taxonomy" id="1002689"/>
    <lineage>
        <taxon>Bacteria</taxon>
        <taxon>Pseudomonadati</taxon>
        <taxon>Acidobacteriota</taxon>
        <taxon>Terriglobia</taxon>
        <taxon>Terriglobales</taxon>
        <taxon>Acidobacteriaceae</taxon>
        <taxon>Occallatibacter</taxon>
    </lineage>
</organism>
<reference evidence="3" key="1">
    <citation type="submission" date="2021-04" db="EMBL/GenBank/DDBJ databases">
        <title>Phylogenetic analysis of Acidobacteriaceae.</title>
        <authorList>
            <person name="Qiu L."/>
            <person name="Zhang Q."/>
        </authorList>
    </citation>
    <scope>NUCLEOTIDE SEQUENCE</scope>
    <source>
        <strain evidence="3">DSM 25168</strain>
    </source>
</reference>
<evidence type="ECO:0000259" key="2">
    <source>
        <dbReference type="Pfam" id="PF12867"/>
    </source>
</evidence>
<feature type="domain" description="DinB-like" evidence="2">
    <location>
        <begin position="21"/>
        <end position="147"/>
    </location>
</feature>
<dbReference type="RefSeq" id="WP_260792321.1">
    <property type="nucleotide sequence ID" value="NZ_CP093313.1"/>
</dbReference>
<feature type="region of interest" description="Disordered" evidence="1">
    <location>
        <begin position="70"/>
        <end position="91"/>
    </location>
</feature>
<protein>
    <submittedName>
        <fullName evidence="3">DinB family protein</fullName>
    </submittedName>
</protein>
<evidence type="ECO:0000313" key="4">
    <source>
        <dbReference type="Proteomes" id="UP001059380"/>
    </source>
</evidence>
<dbReference type="KEGG" id="orp:MOP44_20745"/>
<dbReference type="Pfam" id="PF12867">
    <property type="entry name" value="DinB_2"/>
    <property type="match status" value="1"/>
</dbReference>
<evidence type="ECO:0000313" key="3">
    <source>
        <dbReference type="EMBL" id="UWZ82988.1"/>
    </source>
</evidence>
<dbReference type="InterPro" id="IPR024775">
    <property type="entry name" value="DinB-like"/>
</dbReference>